<dbReference type="EMBL" id="CP170721">
    <property type="protein sequence ID" value="XIA17006.1"/>
    <property type="molecule type" value="Genomic_DNA"/>
</dbReference>
<dbReference type="AlphaFoldDB" id="A0AB74UQR3"/>
<dbReference type="RefSeq" id="WP_395117328.1">
    <property type="nucleotide sequence ID" value="NZ_CP170721.1"/>
</dbReference>
<sequence length="381" mass="37905">MAESAAVTGIGKLGAGIAVAMLALGLTGPVAGQAAPQIAPRLTGELIITQLDTAQHDLAARATGSPGSSLAATSQKLADLGRDLRKALGKDLAKPIDMLGNDEKAQAYRAEAAVQRTQAFLEASKGCLGQDVAAMAAALARTVALKAAASGGSKLPPVINGVETLDRRPLFVLHGAGAGAAFALTGENLLDAQCASPVVSATDAQGKPQAVQPVVTGVLPNRIELKLPAGALPSGSYVLNVVAQRKVFLMGCTAQPPTSAALEVAPAPKVSVSYALTQICPAPGGGQGRAMPAVTGSMPEGVGRGTVAKYVTVDGCADPLSYAISATVTFGDGHGSTVGPISQIASAGITAGLPGGLSLSWDPSVHQLVVRPAASSCKGVY</sequence>
<proteinExistence type="predicted"/>
<protein>
    <submittedName>
        <fullName evidence="1">Uncharacterized protein</fullName>
    </submittedName>
</protein>
<accession>A0AB74UQR3</accession>
<name>A0AB74UQR3_9GAMM</name>
<reference evidence="1" key="1">
    <citation type="submission" date="2024-10" db="EMBL/GenBank/DDBJ databases">
        <authorList>
            <person name="Lesea H.P."/>
            <person name="Kuehl J.V."/>
            <person name="Chandonia J.-M."/>
        </authorList>
    </citation>
    <scope>NUCLEOTIDE SEQUENCE</scope>
    <source>
        <strain evidence="1">FW102-FHT14D07</strain>
    </source>
</reference>
<evidence type="ECO:0000313" key="1">
    <source>
        <dbReference type="EMBL" id="XIA17006.1"/>
    </source>
</evidence>
<organism evidence="1">
    <name type="scientific">Rhodanobacter sp. FW102-FHT14D07</name>
    <dbReference type="NCBI Taxonomy" id="3351462"/>
    <lineage>
        <taxon>Bacteria</taxon>
        <taxon>Pseudomonadati</taxon>
        <taxon>Pseudomonadota</taxon>
        <taxon>Gammaproteobacteria</taxon>
        <taxon>Lysobacterales</taxon>
        <taxon>Rhodanobacteraceae</taxon>
        <taxon>Rhodanobacter</taxon>
    </lineage>
</organism>
<gene>
    <name evidence="1" type="ORF">ACFYG5_10500</name>
</gene>